<evidence type="ECO:0000256" key="9">
    <source>
        <dbReference type="ARBA" id="ARBA00061463"/>
    </source>
</evidence>
<proteinExistence type="inferred from homology"/>
<keyword evidence="13" id="KW-1185">Reference proteome</keyword>
<evidence type="ECO:0000256" key="6">
    <source>
        <dbReference type="ARBA" id="ARBA00022970"/>
    </source>
</evidence>
<dbReference type="GO" id="GO:0015293">
    <property type="term" value="F:symporter activity"/>
    <property type="evidence" value="ECO:0007669"/>
    <property type="project" value="UniProtKB-KW"/>
</dbReference>
<dbReference type="EMBL" id="BMAC01000690">
    <property type="protein sequence ID" value="GFQ01516.1"/>
    <property type="molecule type" value="Genomic_DNA"/>
</dbReference>
<feature type="transmembrane region" description="Helical" evidence="10">
    <location>
        <begin position="446"/>
        <end position="466"/>
    </location>
</feature>
<dbReference type="GO" id="GO:0005886">
    <property type="term" value="C:plasma membrane"/>
    <property type="evidence" value="ECO:0007669"/>
    <property type="project" value="UniProtKB-SubCell"/>
</dbReference>
<evidence type="ECO:0000256" key="1">
    <source>
        <dbReference type="ARBA" id="ARBA00004236"/>
    </source>
</evidence>
<feature type="domain" description="Amino acid transporter transmembrane" evidence="11">
    <location>
        <begin position="34"/>
        <end position="461"/>
    </location>
</feature>
<feature type="transmembrane region" description="Helical" evidence="10">
    <location>
        <begin position="384"/>
        <end position="401"/>
    </location>
</feature>
<dbReference type="PANTHER" id="PTHR48017">
    <property type="entry name" value="OS05G0424000 PROTEIN-RELATED"/>
    <property type="match status" value="1"/>
</dbReference>
<keyword evidence="8 10" id="KW-0472">Membrane</keyword>
<feature type="transmembrane region" description="Helical" evidence="10">
    <location>
        <begin position="186"/>
        <end position="210"/>
    </location>
</feature>
<evidence type="ECO:0000256" key="7">
    <source>
        <dbReference type="ARBA" id="ARBA00022989"/>
    </source>
</evidence>
<keyword evidence="6" id="KW-0029">Amino-acid transport</keyword>
<dbReference type="Proteomes" id="UP000653305">
    <property type="component" value="Unassembled WGS sequence"/>
</dbReference>
<feature type="transmembrane region" description="Helical" evidence="10">
    <location>
        <begin position="113"/>
        <end position="135"/>
    </location>
</feature>
<evidence type="ECO:0000256" key="4">
    <source>
        <dbReference type="ARBA" id="ARBA00022692"/>
    </source>
</evidence>
<dbReference type="AlphaFoldDB" id="A0A830D2R0"/>
<evidence type="ECO:0000256" key="8">
    <source>
        <dbReference type="ARBA" id="ARBA00023136"/>
    </source>
</evidence>
<evidence type="ECO:0000256" key="5">
    <source>
        <dbReference type="ARBA" id="ARBA00022847"/>
    </source>
</evidence>
<keyword evidence="4 10" id="KW-0812">Transmembrane</keyword>
<dbReference type="InterPro" id="IPR013057">
    <property type="entry name" value="AA_transpt_TM"/>
</dbReference>
<organism evidence="12 13">
    <name type="scientific">Phtheirospermum japonicum</name>
    <dbReference type="NCBI Taxonomy" id="374723"/>
    <lineage>
        <taxon>Eukaryota</taxon>
        <taxon>Viridiplantae</taxon>
        <taxon>Streptophyta</taxon>
        <taxon>Embryophyta</taxon>
        <taxon>Tracheophyta</taxon>
        <taxon>Spermatophyta</taxon>
        <taxon>Magnoliopsida</taxon>
        <taxon>eudicotyledons</taxon>
        <taxon>Gunneridae</taxon>
        <taxon>Pentapetalae</taxon>
        <taxon>asterids</taxon>
        <taxon>lamiids</taxon>
        <taxon>Lamiales</taxon>
        <taxon>Orobanchaceae</taxon>
        <taxon>Orobanchaceae incertae sedis</taxon>
        <taxon>Phtheirospermum</taxon>
    </lineage>
</organism>
<keyword evidence="7 10" id="KW-1133">Transmembrane helix</keyword>
<feature type="transmembrane region" description="Helical" evidence="10">
    <location>
        <begin position="64"/>
        <end position="87"/>
    </location>
</feature>
<dbReference type="Pfam" id="PF01490">
    <property type="entry name" value="Aa_trans"/>
    <property type="match status" value="1"/>
</dbReference>
<keyword evidence="3" id="KW-1003">Cell membrane</keyword>
<sequence length="480" mass="53041">MQEFGDEILQCESGLEIQKIGNAELDDDGKHKRTGNVWTASAHIITAIIGSGVLSLAWCVAQLGWIAGVTTLVIFSGITVYTSSLLADCYRSPVTGKRNYTYKEVVKNNLGQVMYVACALVQYVNLCGMVIGYTITASISMAAIQKSDCFHSRGHGADCSVSHNPYMIGLGILEMFLSQIPNFHNLTMLSVVAAIMSFTYSFIGVGLALAKVFSGQRERTSLTGVEVGINLSAADKTWRMFRAFGDIAFAYTYSQILVEIQDTLKATPPENQVMKKANIVAVSTTTTFYMMCGCFGYAAFGNNAPGNLLTGFGFYEPFWLVDIANACIVLHLIGAYQVFAQPIYSAFESWAEKKWPKSKFITGEYIIGIGPSPKQKFSINFLRLIWRSSFVILATLVALIMPFFNDILAFLGAMGYWPLTVYFPIQMYIAKNKIGRWTWRWMGLHLINSVCLIVAIAAGCGSIQGLNKELRTYKPFEVMD</sequence>
<evidence type="ECO:0000259" key="11">
    <source>
        <dbReference type="Pfam" id="PF01490"/>
    </source>
</evidence>
<keyword evidence="5" id="KW-0769">Symport</keyword>
<dbReference type="FunFam" id="1.20.1740.10:FF:000055">
    <property type="entry name" value="Amino acid permease 6"/>
    <property type="match status" value="1"/>
</dbReference>
<evidence type="ECO:0000256" key="10">
    <source>
        <dbReference type="SAM" id="Phobius"/>
    </source>
</evidence>
<reference evidence="12" key="1">
    <citation type="submission" date="2020-07" db="EMBL/GenBank/DDBJ databases">
        <title>Ethylene signaling mediates host invasion by parasitic plants.</title>
        <authorList>
            <person name="Yoshida S."/>
        </authorList>
    </citation>
    <scope>NUCLEOTIDE SEQUENCE</scope>
    <source>
        <strain evidence="12">Okayama</strain>
    </source>
</reference>
<feature type="transmembrane region" description="Helical" evidence="10">
    <location>
        <begin position="279"/>
        <end position="298"/>
    </location>
</feature>
<comment type="caution">
    <text evidence="12">The sequence shown here is derived from an EMBL/GenBank/DDBJ whole genome shotgun (WGS) entry which is preliminary data.</text>
</comment>
<protein>
    <submittedName>
        <fullName evidence="12">Amino acid permease 8</fullName>
    </submittedName>
</protein>
<comment type="similarity">
    <text evidence="9">Belongs to the amino acid/polyamine transporter 2 family. Amino acid/auxin permease (AAAP) (TC 2.A.18.2) subfamily.</text>
</comment>
<dbReference type="OrthoDB" id="40134at2759"/>
<evidence type="ECO:0000313" key="12">
    <source>
        <dbReference type="EMBL" id="GFQ01516.1"/>
    </source>
</evidence>
<feature type="transmembrane region" description="Helical" evidence="10">
    <location>
        <begin position="407"/>
        <end position="425"/>
    </location>
</feature>
<accession>A0A830D2R0</accession>
<feature type="transmembrane region" description="Helical" evidence="10">
    <location>
        <begin position="318"/>
        <end position="339"/>
    </location>
</feature>
<gene>
    <name evidence="12" type="ORF">PHJA_002295500</name>
</gene>
<keyword evidence="2" id="KW-0813">Transport</keyword>
<comment type="subcellular location">
    <subcellularLocation>
        <location evidence="1">Cell membrane</location>
    </subcellularLocation>
</comment>
<dbReference type="GO" id="GO:0006865">
    <property type="term" value="P:amino acid transport"/>
    <property type="evidence" value="ECO:0007669"/>
    <property type="project" value="UniProtKB-KW"/>
</dbReference>
<name>A0A830D2R0_9LAMI</name>
<evidence type="ECO:0000256" key="2">
    <source>
        <dbReference type="ARBA" id="ARBA00022448"/>
    </source>
</evidence>
<evidence type="ECO:0000256" key="3">
    <source>
        <dbReference type="ARBA" id="ARBA00022475"/>
    </source>
</evidence>
<feature type="transmembrane region" description="Helical" evidence="10">
    <location>
        <begin position="37"/>
        <end position="58"/>
    </location>
</feature>
<evidence type="ECO:0000313" key="13">
    <source>
        <dbReference type="Proteomes" id="UP000653305"/>
    </source>
</evidence>